<evidence type="ECO:0000256" key="2">
    <source>
        <dbReference type="ARBA" id="ARBA00010190"/>
    </source>
</evidence>
<evidence type="ECO:0000313" key="14">
    <source>
        <dbReference type="Proteomes" id="UP000432715"/>
    </source>
</evidence>
<evidence type="ECO:0000256" key="4">
    <source>
        <dbReference type="ARBA" id="ARBA00016460"/>
    </source>
</evidence>
<keyword evidence="7 11" id="KW-0658">Purine biosynthesis</keyword>
<evidence type="ECO:0000256" key="8">
    <source>
        <dbReference type="ARBA" id="ARBA00022840"/>
    </source>
</evidence>
<dbReference type="OrthoDB" id="9801549at2"/>
<dbReference type="FunFam" id="3.30.470.20:FF:000006">
    <property type="entry name" value="Phosphoribosylaminoimidazole-succinocarboxamide synthase"/>
    <property type="match status" value="1"/>
</dbReference>
<dbReference type="Proteomes" id="UP000432715">
    <property type="component" value="Unassembled WGS sequence"/>
</dbReference>
<evidence type="ECO:0000256" key="5">
    <source>
        <dbReference type="ARBA" id="ARBA00022598"/>
    </source>
</evidence>
<evidence type="ECO:0000256" key="11">
    <source>
        <dbReference type="HAMAP-Rule" id="MF_00137"/>
    </source>
</evidence>
<dbReference type="EMBL" id="WBZC01000028">
    <property type="protein sequence ID" value="KAB3534446.1"/>
    <property type="molecule type" value="Genomic_DNA"/>
</dbReference>
<keyword evidence="14" id="KW-1185">Reference proteome</keyword>
<evidence type="ECO:0000256" key="1">
    <source>
        <dbReference type="ARBA" id="ARBA00004672"/>
    </source>
</evidence>
<comment type="catalytic activity">
    <reaction evidence="10 11">
        <text>5-amino-1-(5-phospho-D-ribosyl)imidazole-4-carboxylate + L-aspartate + ATP = (2S)-2-[5-amino-1-(5-phospho-beta-D-ribosyl)imidazole-4-carboxamido]succinate + ADP + phosphate + 2 H(+)</text>
        <dbReference type="Rhea" id="RHEA:22628"/>
        <dbReference type="ChEBI" id="CHEBI:15378"/>
        <dbReference type="ChEBI" id="CHEBI:29991"/>
        <dbReference type="ChEBI" id="CHEBI:30616"/>
        <dbReference type="ChEBI" id="CHEBI:43474"/>
        <dbReference type="ChEBI" id="CHEBI:58443"/>
        <dbReference type="ChEBI" id="CHEBI:77657"/>
        <dbReference type="ChEBI" id="CHEBI:456216"/>
        <dbReference type="EC" id="6.3.2.6"/>
    </reaction>
</comment>
<evidence type="ECO:0000256" key="9">
    <source>
        <dbReference type="ARBA" id="ARBA00030409"/>
    </source>
</evidence>
<dbReference type="NCBIfam" id="TIGR00081">
    <property type="entry name" value="purC"/>
    <property type="match status" value="1"/>
</dbReference>
<dbReference type="Pfam" id="PF01259">
    <property type="entry name" value="SAICAR_synt"/>
    <property type="match status" value="1"/>
</dbReference>
<evidence type="ECO:0000256" key="10">
    <source>
        <dbReference type="ARBA" id="ARBA00048475"/>
    </source>
</evidence>
<dbReference type="HAMAP" id="MF_00137">
    <property type="entry name" value="SAICAR_synth"/>
    <property type="match status" value="1"/>
</dbReference>
<feature type="domain" description="SAICAR synthetase/ADE2 N-terminal" evidence="12">
    <location>
        <begin position="4"/>
        <end position="228"/>
    </location>
</feature>
<organism evidence="13 14">
    <name type="scientific">Alkaliphilus pronyensis</name>
    <dbReference type="NCBI Taxonomy" id="1482732"/>
    <lineage>
        <taxon>Bacteria</taxon>
        <taxon>Bacillati</taxon>
        <taxon>Bacillota</taxon>
        <taxon>Clostridia</taxon>
        <taxon>Peptostreptococcales</taxon>
        <taxon>Natronincolaceae</taxon>
        <taxon>Alkaliphilus</taxon>
    </lineage>
</organism>
<evidence type="ECO:0000259" key="12">
    <source>
        <dbReference type="Pfam" id="PF01259"/>
    </source>
</evidence>
<sequence length="234" mass="26950">MEMLYEGKAKRVYKTNINDVYIVSYKDDATAFNGIKKGKIKNKGLVNNQMSAILFKALEDKGIENHFIEKLSDGEMLVKAVDIIPLEVIVRNVAAGSLSKRLGLEEGMQLKSTVIEFSYKNDQLGDPLLNDDHIEILEIVSKEELAYIRQKALKINEILQQLFIKKGLRLIDFKMEFGKYKGNIILADEISPDTCRLWDLETNEKMDKDRFRRDLGNVTEAYEEVLNRLKELEE</sequence>
<dbReference type="GO" id="GO:0009236">
    <property type="term" value="P:cobalamin biosynthetic process"/>
    <property type="evidence" value="ECO:0007669"/>
    <property type="project" value="InterPro"/>
</dbReference>
<dbReference type="InterPro" id="IPR028923">
    <property type="entry name" value="SAICAR_synt/ADE2_N"/>
</dbReference>
<keyword evidence="5 11" id="KW-0436">Ligase</keyword>
<reference evidence="13 14" key="1">
    <citation type="submission" date="2019-10" db="EMBL/GenBank/DDBJ databases">
        <title>Alkaliphilus serpentinus sp. nov. and Alkaliphilus pronyensis sp. nov., two novel anaerobic alkaliphilic species isolated from the serpentinized-hosted hydrothermal field of the Prony Bay (New Caledonia).</title>
        <authorList>
            <person name="Postec A."/>
        </authorList>
    </citation>
    <scope>NUCLEOTIDE SEQUENCE [LARGE SCALE GENOMIC DNA]</scope>
    <source>
        <strain evidence="13 14">LacV</strain>
    </source>
</reference>
<evidence type="ECO:0000256" key="6">
    <source>
        <dbReference type="ARBA" id="ARBA00022741"/>
    </source>
</evidence>
<comment type="pathway">
    <text evidence="1 11">Purine metabolism; IMP biosynthesis via de novo pathway; 5-amino-1-(5-phospho-D-ribosyl)imidazole-4-carboxamide from 5-amino-1-(5-phospho-D-ribosyl)imidazole-4-carboxylate: step 1/2.</text>
</comment>
<dbReference type="PANTHER" id="PTHR43599">
    <property type="entry name" value="MULTIFUNCTIONAL PROTEIN ADE2"/>
    <property type="match status" value="1"/>
</dbReference>
<dbReference type="InterPro" id="IPR050089">
    <property type="entry name" value="SAICAR_synthetase"/>
</dbReference>
<keyword evidence="6 11" id="KW-0547">Nucleotide-binding</keyword>
<protein>
    <recommendedName>
        <fullName evidence="4 11">Phosphoribosylaminoimidazole-succinocarboxamide synthase</fullName>
        <ecNumber evidence="3 11">6.3.2.6</ecNumber>
    </recommendedName>
    <alternativeName>
        <fullName evidence="9 11">SAICAR synthetase</fullName>
    </alternativeName>
</protein>
<dbReference type="EC" id="6.3.2.6" evidence="3 11"/>
<dbReference type="UniPathway" id="UPA00074">
    <property type="reaction ID" value="UER00131"/>
</dbReference>
<accession>A0A6I0F802</accession>
<dbReference type="InterPro" id="IPR033934">
    <property type="entry name" value="SAICAR_synt_PurC"/>
</dbReference>
<dbReference type="SUPFAM" id="SSF56104">
    <property type="entry name" value="SAICAR synthase-like"/>
    <property type="match status" value="1"/>
</dbReference>
<dbReference type="InterPro" id="IPR001636">
    <property type="entry name" value="SAICAR_synth"/>
</dbReference>
<dbReference type="CDD" id="cd01415">
    <property type="entry name" value="SAICAR_synt_PurC"/>
    <property type="match status" value="1"/>
</dbReference>
<dbReference type="AlphaFoldDB" id="A0A6I0F802"/>
<dbReference type="InterPro" id="IPR018236">
    <property type="entry name" value="SAICAR_synthetase_CS"/>
</dbReference>
<dbReference type="PROSITE" id="PS01057">
    <property type="entry name" value="SAICAR_SYNTHETASE_1"/>
    <property type="match status" value="1"/>
</dbReference>
<dbReference type="GO" id="GO:0004639">
    <property type="term" value="F:phosphoribosylaminoimidazolesuccinocarboxamide synthase activity"/>
    <property type="evidence" value="ECO:0007669"/>
    <property type="project" value="UniProtKB-UniRule"/>
</dbReference>
<dbReference type="GO" id="GO:0006189">
    <property type="term" value="P:'de novo' IMP biosynthetic process"/>
    <property type="evidence" value="ECO:0007669"/>
    <property type="project" value="UniProtKB-UniRule"/>
</dbReference>
<dbReference type="GO" id="GO:0005524">
    <property type="term" value="F:ATP binding"/>
    <property type="evidence" value="ECO:0007669"/>
    <property type="project" value="UniProtKB-KW"/>
</dbReference>
<evidence type="ECO:0000256" key="3">
    <source>
        <dbReference type="ARBA" id="ARBA00012217"/>
    </source>
</evidence>
<name>A0A6I0F802_9FIRM</name>
<dbReference type="Gene3D" id="3.30.200.20">
    <property type="entry name" value="Phosphorylase Kinase, domain 1"/>
    <property type="match status" value="1"/>
</dbReference>
<dbReference type="Gene3D" id="3.30.470.20">
    <property type="entry name" value="ATP-grasp fold, B domain"/>
    <property type="match status" value="1"/>
</dbReference>
<evidence type="ECO:0000313" key="13">
    <source>
        <dbReference type="EMBL" id="KAB3534446.1"/>
    </source>
</evidence>
<dbReference type="RefSeq" id="WP_151861298.1">
    <property type="nucleotide sequence ID" value="NZ_WBZC01000028.1"/>
</dbReference>
<gene>
    <name evidence="11" type="primary">purC</name>
    <name evidence="13" type="ORF">F8154_09015</name>
</gene>
<comment type="caution">
    <text evidence="13">The sequence shown here is derived from an EMBL/GenBank/DDBJ whole genome shotgun (WGS) entry which is preliminary data.</text>
</comment>
<proteinExistence type="inferred from homology"/>
<keyword evidence="8 11" id="KW-0067">ATP-binding</keyword>
<dbReference type="PANTHER" id="PTHR43599:SF3">
    <property type="entry name" value="SI:DKEY-6E2.2"/>
    <property type="match status" value="1"/>
</dbReference>
<evidence type="ECO:0000256" key="7">
    <source>
        <dbReference type="ARBA" id="ARBA00022755"/>
    </source>
</evidence>
<comment type="similarity">
    <text evidence="2 11">Belongs to the SAICAR synthetase family.</text>
</comment>